<organism evidence="8 9">
    <name type="scientific">Wallemia ichthyophaga</name>
    <dbReference type="NCBI Taxonomy" id="245174"/>
    <lineage>
        <taxon>Eukaryota</taxon>
        <taxon>Fungi</taxon>
        <taxon>Dikarya</taxon>
        <taxon>Basidiomycota</taxon>
        <taxon>Wallemiomycotina</taxon>
        <taxon>Wallemiomycetes</taxon>
        <taxon>Wallemiales</taxon>
        <taxon>Wallemiaceae</taxon>
        <taxon>Wallemia</taxon>
    </lineage>
</organism>
<dbReference type="EC" id="6.3.3.2" evidence="5 7"/>
<dbReference type="InterPro" id="IPR002698">
    <property type="entry name" value="FTHF_cligase"/>
</dbReference>
<accession>A0A4T0J7I4</accession>
<evidence type="ECO:0000256" key="5">
    <source>
        <dbReference type="ARBA" id="ARBA00038966"/>
    </source>
</evidence>
<evidence type="ECO:0000256" key="6">
    <source>
        <dbReference type="PIRSR" id="PIRSR006806-1"/>
    </source>
</evidence>
<keyword evidence="7" id="KW-0479">Metal-binding</keyword>
<dbReference type="InterPro" id="IPR037171">
    <property type="entry name" value="NagB/RpiA_transferase-like"/>
</dbReference>
<feature type="binding site" evidence="6">
    <location>
        <begin position="5"/>
        <end position="9"/>
    </location>
    <ligand>
        <name>ATP</name>
        <dbReference type="ChEBI" id="CHEBI:30616"/>
    </ligand>
</feature>
<feature type="binding site" evidence="6">
    <location>
        <begin position="158"/>
        <end position="166"/>
    </location>
    <ligand>
        <name>ATP</name>
        <dbReference type="ChEBI" id="CHEBI:30616"/>
    </ligand>
</feature>
<evidence type="ECO:0000256" key="2">
    <source>
        <dbReference type="ARBA" id="ARBA00022741"/>
    </source>
</evidence>
<dbReference type="Proteomes" id="UP000310689">
    <property type="component" value="Unassembled WGS sequence"/>
</dbReference>
<dbReference type="PIRSF" id="PIRSF006806">
    <property type="entry name" value="FTHF_cligase"/>
    <property type="match status" value="1"/>
</dbReference>
<reference evidence="8 9" key="1">
    <citation type="submission" date="2019-03" db="EMBL/GenBank/DDBJ databases">
        <title>Sequencing 23 genomes of Wallemia ichthyophaga.</title>
        <authorList>
            <person name="Gostincar C."/>
        </authorList>
    </citation>
    <scope>NUCLEOTIDE SEQUENCE [LARGE SCALE GENOMIC DNA]</scope>
    <source>
        <strain evidence="8 9">EXF-6200</strain>
    </source>
</reference>
<comment type="cofactor">
    <cofactor evidence="7">
        <name>Mg(2+)</name>
        <dbReference type="ChEBI" id="CHEBI:18420"/>
    </cofactor>
</comment>
<evidence type="ECO:0000313" key="8">
    <source>
        <dbReference type="EMBL" id="TIB38378.1"/>
    </source>
</evidence>
<comment type="caution">
    <text evidence="8">The sequence shown here is derived from an EMBL/GenBank/DDBJ whole genome shotgun (WGS) entry which is preliminary data.</text>
</comment>
<feature type="binding site" evidence="6">
    <location>
        <position position="57"/>
    </location>
    <ligand>
        <name>substrate</name>
    </ligand>
</feature>
<gene>
    <name evidence="8" type="ORF">E3P86_01664</name>
</gene>
<dbReference type="GO" id="GO:0046872">
    <property type="term" value="F:metal ion binding"/>
    <property type="evidence" value="ECO:0007669"/>
    <property type="project" value="UniProtKB-KW"/>
</dbReference>
<proteinExistence type="inferred from homology"/>
<dbReference type="AlphaFoldDB" id="A0A4T0J7I4"/>
<keyword evidence="3 6" id="KW-0067">ATP-binding</keyword>
<dbReference type="GO" id="GO:0030272">
    <property type="term" value="F:5-formyltetrahydrofolate cyclo-ligase activity"/>
    <property type="evidence" value="ECO:0007669"/>
    <property type="project" value="UniProtKB-EC"/>
</dbReference>
<dbReference type="NCBIfam" id="TIGR02727">
    <property type="entry name" value="MTHFS_bact"/>
    <property type="match status" value="1"/>
</dbReference>
<dbReference type="PANTHER" id="PTHR23407">
    <property type="entry name" value="ATPASE INHIBITOR/5-FORMYLTETRAHYDROFOLATE CYCLO-LIGASE"/>
    <property type="match status" value="1"/>
</dbReference>
<comment type="similarity">
    <text evidence="1 7">Belongs to the 5-formyltetrahydrofolate cyclo-ligase family.</text>
</comment>
<dbReference type="Gene3D" id="3.40.50.10420">
    <property type="entry name" value="NagB/RpiA/CoA transferase-like"/>
    <property type="match status" value="1"/>
</dbReference>
<dbReference type="GO" id="GO:0035999">
    <property type="term" value="P:tetrahydrofolate interconversion"/>
    <property type="evidence" value="ECO:0007669"/>
    <property type="project" value="TreeGrafter"/>
</dbReference>
<dbReference type="EMBL" id="SPOI01000063">
    <property type="protein sequence ID" value="TIB38378.1"/>
    <property type="molecule type" value="Genomic_DNA"/>
</dbReference>
<sequence length="225" mass="24967">MKTAKKDLRRGVLRRLNGLSDAAIQDQSHAVKQHICRSDIYKHSTRISLYLSMPLGELRTDELARQIISDGKQLFVPITRTQGQPPRNTHSPTNAHKTMSMLNIPSIDQLETLNRNKWGIPEPDLAQAHTLHDALSPTSPGLDLILTPAVAFDGSFNRLGHGMGFYDGYIKAATRHADGFALHPPTILGLALVEQILHDITLPTDTHDEQMDAIVTSEGFKWSVK</sequence>
<dbReference type="InterPro" id="IPR024185">
    <property type="entry name" value="FTHF_cligase-like_sf"/>
</dbReference>
<protein>
    <recommendedName>
        <fullName evidence="5 7">5-formyltetrahydrofolate cyclo-ligase</fullName>
        <ecNumber evidence="5 7">6.3.3.2</ecNumber>
    </recommendedName>
</protein>
<comment type="catalytic activity">
    <reaction evidence="4 7">
        <text>(6S)-5-formyl-5,6,7,8-tetrahydrofolate + ATP = (6R)-5,10-methenyltetrahydrofolate + ADP + phosphate</text>
        <dbReference type="Rhea" id="RHEA:10488"/>
        <dbReference type="ChEBI" id="CHEBI:30616"/>
        <dbReference type="ChEBI" id="CHEBI:43474"/>
        <dbReference type="ChEBI" id="CHEBI:57455"/>
        <dbReference type="ChEBI" id="CHEBI:57457"/>
        <dbReference type="ChEBI" id="CHEBI:456216"/>
        <dbReference type="EC" id="6.3.3.2"/>
    </reaction>
</comment>
<evidence type="ECO:0000256" key="1">
    <source>
        <dbReference type="ARBA" id="ARBA00010638"/>
    </source>
</evidence>
<dbReference type="GO" id="GO:0009396">
    <property type="term" value="P:folic acid-containing compound biosynthetic process"/>
    <property type="evidence" value="ECO:0007669"/>
    <property type="project" value="TreeGrafter"/>
</dbReference>
<feature type="binding site" evidence="6">
    <location>
        <position position="51"/>
    </location>
    <ligand>
        <name>substrate</name>
    </ligand>
</feature>
<dbReference type="GO" id="GO:0005524">
    <property type="term" value="F:ATP binding"/>
    <property type="evidence" value="ECO:0007669"/>
    <property type="project" value="UniProtKB-KW"/>
</dbReference>
<dbReference type="SUPFAM" id="SSF100950">
    <property type="entry name" value="NagB/RpiA/CoA transferase-like"/>
    <property type="match status" value="1"/>
</dbReference>
<name>A0A4T0J7I4_WALIC</name>
<dbReference type="GO" id="GO:0005739">
    <property type="term" value="C:mitochondrion"/>
    <property type="evidence" value="ECO:0007669"/>
    <property type="project" value="TreeGrafter"/>
</dbReference>
<evidence type="ECO:0000313" key="9">
    <source>
        <dbReference type="Proteomes" id="UP000310689"/>
    </source>
</evidence>
<keyword evidence="2 6" id="KW-0547">Nucleotide-binding</keyword>
<dbReference type="PANTHER" id="PTHR23407:SF1">
    <property type="entry name" value="5-FORMYLTETRAHYDROFOLATE CYCLO-LIGASE"/>
    <property type="match status" value="1"/>
</dbReference>
<evidence type="ECO:0000256" key="7">
    <source>
        <dbReference type="RuleBase" id="RU361279"/>
    </source>
</evidence>
<dbReference type="Pfam" id="PF01812">
    <property type="entry name" value="5-FTHF_cyc-lig"/>
    <property type="match status" value="1"/>
</dbReference>
<evidence type="ECO:0000256" key="3">
    <source>
        <dbReference type="ARBA" id="ARBA00022840"/>
    </source>
</evidence>
<keyword evidence="7" id="KW-0460">Magnesium</keyword>
<evidence type="ECO:0000256" key="4">
    <source>
        <dbReference type="ARBA" id="ARBA00036539"/>
    </source>
</evidence>